<sequence>MSDSELLRYNRHIMMPELDIVGQQKLRGAHILMMGLGGLGSPVALYLAAAGVGQLTLVDFDEVDLSNLQRQIAHGTNDVGTLKVTSAARSITEINPHCRTVEISEQLSDASLTGLLTEVDLVVDGTDNFKTRLMVNDACVRTQTALVSGAAIRLEGQIMAYDPTLSTGPCYRCLYGDASDGAVNCAENGVLATVVGVVGTIMATEAIKMIADLGQNLAGFLLVFDAASMEFRKLKLPRNPDCKACRDH</sequence>
<dbReference type="SUPFAM" id="SSF69572">
    <property type="entry name" value="Activating enzymes of the ubiquitin-like proteins"/>
    <property type="match status" value="1"/>
</dbReference>
<keyword evidence="4" id="KW-0547">Nucleotide-binding</keyword>
<dbReference type="Pfam" id="PF00899">
    <property type="entry name" value="ThiF"/>
    <property type="match status" value="1"/>
</dbReference>
<dbReference type="Proteomes" id="UP000219327">
    <property type="component" value="Unassembled WGS sequence"/>
</dbReference>
<proteinExistence type="inferred from homology"/>
<reference evidence="15 16" key="1">
    <citation type="submission" date="2017-08" db="EMBL/GenBank/DDBJ databases">
        <title>Fine stratification of microbial communities through a metagenomic profile of the photic zone.</title>
        <authorList>
            <person name="Haro-Moreno J.M."/>
            <person name="Lopez-Perez M."/>
            <person name="De La Torre J."/>
            <person name="Picazo A."/>
            <person name="Camacho A."/>
            <person name="Rodriguez-Valera F."/>
        </authorList>
    </citation>
    <scope>NUCLEOTIDE SEQUENCE [LARGE SCALE GENOMIC DNA]</scope>
    <source>
        <strain evidence="15">MED-G24</strain>
    </source>
</reference>
<dbReference type="InterPro" id="IPR035985">
    <property type="entry name" value="Ubiquitin-activating_enz"/>
</dbReference>
<dbReference type="InterPro" id="IPR000594">
    <property type="entry name" value="ThiF_NAD_FAD-bd"/>
</dbReference>
<dbReference type="PANTHER" id="PTHR10953:SF102">
    <property type="entry name" value="ADENYLYLTRANSFERASE AND SULFURTRANSFERASE MOCS3"/>
    <property type="match status" value="1"/>
</dbReference>
<keyword evidence="5" id="KW-0067">ATP-binding</keyword>
<protein>
    <recommendedName>
        <fullName evidence="10">Molybdopterin-synthase adenylyltransferase</fullName>
        <ecNumber evidence="9">2.7.7.80</ecNumber>
    </recommendedName>
    <alternativeName>
        <fullName evidence="13">MoaD protein adenylase</fullName>
    </alternativeName>
    <alternativeName>
        <fullName evidence="11">Molybdopterin-converting factor subunit 1 adenylase</fullName>
    </alternativeName>
    <alternativeName>
        <fullName evidence="12">Sulfur carrier protein MoaD adenylyltransferase</fullName>
    </alternativeName>
</protein>
<comment type="function">
    <text evidence="7">Catalyzes the adenylation by ATP of the carboxyl group of the C-terminal glycine of sulfur carrier protein MoaD.</text>
</comment>
<dbReference type="GO" id="GO:0005829">
    <property type="term" value="C:cytosol"/>
    <property type="evidence" value="ECO:0007669"/>
    <property type="project" value="TreeGrafter"/>
</dbReference>
<dbReference type="CDD" id="cd00757">
    <property type="entry name" value="ThiF_MoeB_HesA_family"/>
    <property type="match status" value="1"/>
</dbReference>
<dbReference type="EMBL" id="NTKD01000024">
    <property type="protein sequence ID" value="PDH39435.1"/>
    <property type="molecule type" value="Genomic_DNA"/>
</dbReference>
<evidence type="ECO:0000313" key="15">
    <source>
        <dbReference type="EMBL" id="PDH39435.1"/>
    </source>
</evidence>
<name>A0A2A5WSB3_9GAMM</name>
<evidence type="ECO:0000256" key="7">
    <source>
        <dbReference type="ARBA" id="ARBA00055169"/>
    </source>
</evidence>
<dbReference type="AlphaFoldDB" id="A0A2A5WSB3"/>
<evidence type="ECO:0000256" key="5">
    <source>
        <dbReference type="ARBA" id="ARBA00022840"/>
    </source>
</evidence>
<comment type="subunit">
    <text evidence="8">Homodimer. Forms a stable heterotetrameric complex of 2 MoeB and 2 MoaD during adenylation of MoaD.</text>
</comment>
<evidence type="ECO:0000256" key="1">
    <source>
        <dbReference type="ARBA" id="ARBA00005046"/>
    </source>
</evidence>
<dbReference type="GO" id="GO:0005524">
    <property type="term" value="F:ATP binding"/>
    <property type="evidence" value="ECO:0007669"/>
    <property type="project" value="UniProtKB-KW"/>
</dbReference>
<dbReference type="GO" id="GO:0008641">
    <property type="term" value="F:ubiquitin-like modifier activating enzyme activity"/>
    <property type="evidence" value="ECO:0007669"/>
    <property type="project" value="InterPro"/>
</dbReference>
<evidence type="ECO:0000256" key="4">
    <source>
        <dbReference type="ARBA" id="ARBA00022741"/>
    </source>
</evidence>
<evidence type="ECO:0000256" key="12">
    <source>
        <dbReference type="ARBA" id="ARBA00075328"/>
    </source>
</evidence>
<evidence type="ECO:0000256" key="11">
    <source>
        <dbReference type="ARBA" id="ARBA00075110"/>
    </source>
</evidence>
<evidence type="ECO:0000256" key="2">
    <source>
        <dbReference type="ARBA" id="ARBA00009919"/>
    </source>
</evidence>
<keyword evidence="3 15" id="KW-0808">Transferase</keyword>
<comment type="catalytic activity">
    <reaction evidence="6">
        <text>[molybdopterin-synthase sulfur-carrier protein]-C-terminal Gly-Gly + ATP + H(+) = [molybdopterin-synthase sulfur-carrier protein]-C-terminal Gly-Gly-AMP + diphosphate</text>
        <dbReference type="Rhea" id="RHEA:43616"/>
        <dbReference type="Rhea" id="RHEA-COMP:12159"/>
        <dbReference type="Rhea" id="RHEA-COMP:12202"/>
        <dbReference type="ChEBI" id="CHEBI:15378"/>
        <dbReference type="ChEBI" id="CHEBI:30616"/>
        <dbReference type="ChEBI" id="CHEBI:33019"/>
        <dbReference type="ChEBI" id="CHEBI:90618"/>
        <dbReference type="ChEBI" id="CHEBI:90778"/>
        <dbReference type="EC" id="2.7.7.80"/>
    </reaction>
</comment>
<evidence type="ECO:0000313" key="16">
    <source>
        <dbReference type="Proteomes" id="UP000219327"/>
    </source>
</evidence>
<evidence type="ECO:0000259" key="14">
    <source>
        <dbReference type="Pfam" id="PF00899"/>
    </source>
</evidence>
<evidence type="ECO:0000256" key="13">
    <source>
        <dbReference type="ARBA" id="ARBA00078531"/>
    </source>
</evidence>
<dbReference type="GO" id="GO:0008146">
    <property type="term" value="F:sulfotransferase activity"/>
    <property type="evidence" value="ECO:0007669"/>
    <property type="project" value="TreeGrafter"/>
</dbReference>
<feature type="domain" description="THIF-type NAD/FAD binding fold" evidence="14">
    <location>
        <begin position="9"/>
        <end position="243"/>
    </location>
</feature>
<evidence type="ECO:0000256" key="8">
    <source>
        <dbReference type="ARBA" id="ARBA00063809"/>
    </source>
</evidence>
<dbReference type="GO" id="GO:0061605">
    <property type="term" value="F:molybdopterin-synthase adenylyltransferase activity"/>
    <property type="evidence" value="ECO:0007669"/>
    <property type="project" value="UniProtKB-EC"/>
</dbReference>
<dbReference type="NCBIfam" id="NF004281">
    <property type="entry name" value="PRK05690.1"/>
    <property type="match status" value="1"/>
</dbReference>
<dbReference type="GO" id="GO:0004792">
    <property type="term" value="F:thiosulfate-cyanide sulfurtransferase activity"/>
    <property type="evidence" value="ECO:0007669"/>
    <property type="project" value="TreeGrafter"/>
</dbReference>
<evidence type="ECO:0000256" key="3">
    <source>
        <dbReference type="ARBA" id="ARBA00022679"/>
    </source>
</evidence>
<gene>
    <name evidence="15" type="ORF">CNE99_05590</name>
</gene>
<keyword evidence="15" id="KW-0548">Nucleotidyltransferase</keyword>
<evidence type="ECO:0000256" key="9">
    <source>
        <dbReference type="ARBA" id="ARBA00066884"/>
    </source>
</evidence>
<evidence type="ECO:0000256" key="6">
    <source>
        <dbReference type="ARBA" id="ARBA00052218"/>
    </source>
</evidence>
<organism evidence="15 16">
    <name type="scientific">OM182 bacterium MED-G24</name>
    <dbReference type="NCBI Taxonomy" id="1986255"/>
    <lineage>
        <taxon>Bacteria</taxon>
        <taxon>Pseudomonadati</taxon>
        <taxon>Pseudomonadota</taxon>
        <taxon>Gammaproteobacteria</taxon>
        <taxon>OMG group</taxon>
        <taxon>OM182 clade</taxon>
    </lineage>
</organism>
<comment type="similarity">
    <text evidence="2">Belongs to the HesA/MoeB/ThiF family.</text>
</comment>
<comment type="caution">
    <text evidence="15">The sequence shown here is derived from an EMBL/GenBank/DDBJ whole genome shotgun (WGS) entry which is preliminary data.</text>
</comment>
<dbReference type="InterPro" id="IPR045886">
    <property type="entry name" value="ThiF/MoeB/HesA"/>
</dbReference>
<accession>A0A2A5WSB3</accession>
<evidence type="ECO:0000256" key="10">
    <source>
        <dbReference type="ARBA" id="ARBA00073635"/>
    </source>
</evidence>
<comment type="pathway">
    <text evidence="1">Cofactor biosynthesis; molybdopterin biosynthesis.</text>
</comment>
<dbReference type="PANTHER" id="PTHR10953">
    <property type="entry name" value="UBIQUITIN-ACTIVATING ENZYME E1"/>
    <property type="match status" value="1"/>
</dbReference>
<dbReference type="EC" id="2.7.7.80" evidence="9"/>
<dbReference type="Gene3D" id="3.40.50.720">
    <property type="entry name" value="NAD(P)-binding Rossmann-like Domain"/>
    <property type="match status" value="1"/>
</dbReference>
<dbReference type="FunFam" id="3.40.50.720:FF:000033">
    <property type="entry name" value="Adenylyltransferase and sulfurtransferase MOCS3"/>
    <property type="match status" value="1"/>
</dbReference>